<organism evidence="1">
    <name type="scientific">Anguilla anguilla</name>
    <name type="common">European freshwater eel</name>
    <name type="synonym">Muraena anguilla</name>
    <dbReference type="NCBI Taxonomy" id="7936"/>
    <lineage>
        <taxon>Eukaryota</taxon>
        <taxon>Metazoa</taxon>
        <taxon>Chordata</taxon>
        <taxon>Craniata</taxon>
        <taxon>Vertebrata</taxon>
        <taxon>Euteleostomi</taxon>
        <taxon>Actinopterygii</taxon>
        <taxon>Neopterygii</taxon>
        <taxon>Teleostei</taxon>
        <taxon>Anguilliformes</taxon>
        <taxon>Anguillidae</taxon>
        <taxon>Anguilla</taxon>
    </lineage>
</organism>
<protein>
    <submittedName>
        <fullName evidence="1">Uncharacterized protein</fullName>
    </submittedName>
</protein>
<dbReference type="EMBL" id="GBXM01084953">
    <property type="protein sequence ID" value="JAH23624.1"/>
    <property type="molecule type" value="Transcribed_RNA"/>
</dbReference>
<proteinExistence type="predicted"/>
<evidence type="ECO:0000313" key="1">
    <source>
        <dbReference type="EMBL" id="JAH23624.1"/>
    </source>
</evidence>
<reference evidence="1" key="1">
    <citation type="submission" date="2014-11" db="EMBL/GenBank/DDBJ databases">
        <authorList>
            <person name="Amaro Gonzalez C."/>
        </authorList>
    </citation>
    <scope>NUCLEOTIDE SEQUENCE</scope>
</reference>
<dbReference type="AlphaFoldDB" id="A0A0E9R3B6"/>
<accession>A0A0E9R3B6</accession>
<sequence length="74" mass="9051">MLSDLNNTILQIQISSLVSVPSFCRTCSHRLGHNMPVHFRRNTVIEKSDFFLDFMRIFCYFRMCWMFLYIQRMY</sequence>
<reference evidence="1" key="2">
    <citation type="journal article" date="2015" name="Fish Shellfish Immunol.">
        <title>Early steps in the European eel (Anguilla anguilla)-Vibrio vulnificus interaction in the gills: Role of the RtxA13 toxin.</title>
        <authorList>
            <person name="Callol A."/>
            <person name="Pajuelo D."/>
            <person name="Ebbesson L."/>
            <person name="Teles M."/>
            <person name="MacKenzie S."/>
            <person name="Amaro C."/>
        </authorList>
    </citation>
    <scope>NUCLEOTIDE SEQUENCE</scope>
</reference>
<name>A0A0E9R3B6_ANGAN</name>